<evidence type="ECO:0000313" key="3">
    <source>
        <dbReference type="Proteomes" id="UP001232536"/>
    </source>
</evidence>
<protein>
    <recommendedName>
        <fullName evidence="1">Polysaccharide lyase 14 domain-containing protein</fullName>
    </recommendedName>
</protein>
<dbReference type="RefSeq" id="WP_304600836.1">
    <property type="nucleotide sequence ID" value="NZ_JAUQYO010000001.1"/>
</dbReference>
<accession>A0ABT9DDV4</accession>
<dbReference type="PANTHER" id="PTHR40124">
    <property type="match status" value="1"/>
</dbReference>
<dbReference type="EMBL" id="JAUQYP010000001">
    <property type="protein sequence ID" value="MDO8107202.1"/>
    <property type="molecule type" value="Genomic_DNA"/>
</dbReference>
<sequence>MRDSRRLVPAVVVAVAVAFLGAVFVPRMLSGRDASPAPAAPTLADFFGPQVRLRDKGAFGGGQVLEKTPGRSMDVLRVDYPRNSVSPSATRSYGAPLGGMQVYLPLADGPVDEAYLRYWVRFQPGFEFARGGKLPGLYGGTKVSGGKKPDGTDGLSTRLMWRSGGRGEVYLYARDRAGDSLGRGDWTFRPGRWTCVQQHVRLNHPGDENGLVSVRIDGHEVFSDGSIEYRTTEDLHVDGIFFSTFFGGHEPKWASPQDQHTDFAGFELSTDHRVGCGQAPS</sequence>
<dbReference type="Proteomes" id="UP001232536">
    <property type="component" value="Unassembled WGS sequence"/>
</dbReference>
<evidence type="ECO:0000313" key="2">
    <source>
        <dbReference type="EMBL" id="MDO8107202.1"/>
    </source>
</evidence>
<feature type="domain" description="Polysaccharide lyase 14" evidence="1">
    <location>
        <begin position="72"/>
        <end position="266"/>
    </location>
</feature>
<dbReference type="InterPro" id="IPR048958">
    <property type="entry name" value="Polysacc_lyase_14"/>
</dbReference>
<name>A0ABT9DDV4_9CELL</name>
<proteinExistence type="predicted"/>
<comment type="caution">
    <text evidence="2">The sequence shown here is derived from an EMBL/GenBank/DDBJ whole genome shotgun (WGS) entry which is preliminary data.</text>
</comment>
<dbReference type="Pfam" id="PF21294">
    <property type="entry name" value="Polysacc_lyase_14"/>
    <property type="match status" value="1"/>
</dbReference>
<reference evidence="2 3" key="1">
    <citation type="submission" date="2023-07" db="EMBL/GenBank/DDBJ databases">
        <title>Description of novel actinomycetes strains, isolated from tidal flat sediment.</title>
        <authorList>
            <person name="Lu C."/>
        </authorList>
    </citation>
    <scope>NUCLEOTIDE SEQUENCE [LARGE SCALE GENOMIC DNA]</scope>
    <source>
        <strain evidence="2 3">SYSU T00b441</strain>
    </source>
</reference>
<dbReference type="Gene3D" id="2.60.120.200">
    <property type="match status" value="1"/>
</dbReference>
<evidence type="ECO:0000259" key="1">
    <source>
        <dbReference type="Pfam" id="PF21294"/>
    </source>
</evidence>
<dbReference type="PANTHER" id="PTHR40124:SF1">
    <property type="entry name" value="DISAGGREGATASE RELATED REPEAT PROTEIN"/>
    <property type="match status" value="1"/>
</dbReference>
<keyword evidence="3" id="KW-1185">Reference proteome</keyword>
<organism evidence="2 3">
    <name type="scientific">Actinotalea lenta</name>
    <dbReference type="NCBI Taxonomy" id="3064654"/>
    <lineage>
        <taxon>Bacteria</taxon>
        <taxon>Bacillati</taxon>
        <taxon>Actinomycetota</taxon>
        <taxon>Actinomycetes</taxon>
        <taxon>Micrococcales</taxon>
        <taxon>Cellulomonadaceae</taxon>
        <taxon>Actinotalea</taxon>
    </lineage>
</organism>
<gene>
    <name evidence="2" type="ORF">Q6348_08335</name>
</gene>